<feature type="binding site" evidence="5 6">
    <location>
        <position position="109"/>
    </location>
    <ligand>
        <name>FMN</name>
        <dbReference type="ChEBI" id="CHEBI:58210"/>
    </ligand>
</feature>
<keyword evidence="5" id="KW-0664">Pyridoxine biosynthesis</keyword>
<comment type="catalytic activity">
    <reaction evidence="5">
        <text>pyridoxine 5'-phosphate + O2 = pyridoxal 5'-phosphate + H2O2</text>
        <dbReference type="Rhea" id="RHEA:15149"/>
        <dbReference type="ChEBI" id="CHEBI:15379"/>
        <dbReference type="ChEBI" id="CHEBI:16240"/>
        <dbReference type="ChEBI" id="CHEBI:58589"/>
        <dbReference type="ChEBI" id="CHEBI:597326"/>
        <dbReference type="EC" id="1.4.3.5"/>
    </reaction>
</comment>
<evidence type="ECO:0000256" key="2">
    <source>
        <dbReference type="ARBA" id="ARBA00022630"/>
    </source>
</evidence>
<evidence type="ECO:0000256" key="3">
    <source>
        <dbReference type="ARBA" id="ARBA00022643"/>
    </source>
</evidence>
<dbReference type="GO" id="GO:0008615">
    <property type="term" value="P:pyridoxine biosynthetic process"/>
    <property type="evidence" value="ECO:0007669"/>
    <property type="project" value="UniProtKB-UniRule"/>
</dbReference>
<feature type="binding site" evidence="5 6">
    <location>
        <position position="199"/>
    </location>
    <ligand>
        <name>FMN</name>
        <dbReference type="ChEBI" id="CHEBI:58210"/>
    </ligand>
</feature>
<evidence type="ECO:0000256" key="5">
    <source>
        <dbReference type="HAMAP-Rule" id="MF_01629"/>
    </source>
</evidence>
<feature type="binding site" evidence="5">
    <location>
        <position position="70"/>
    </location>
    <ligand>
        <name>substrate</name>
    </ligand>
</feature>
<dbReference type="HAMAP" id="MF_01629">
    <property type="entry name" value="PdxH"/>
    <property type="match status" value="1"/>
</dbReference>
<evidence type="ECO:0000256" key="6">
    <source>
        <dbReference type="PIRSR" id="PIRSR000190-2"/>
    </source>
</evidence>
<proteinExistence type="inferred from homology"/>
<keyword evidence="10" id="KW-1185">Reference proteome</keyword>
<dbReference type="InterPro" id="IPR019740">
    <property type="entry name" value="Pyridox_Oxase_CS"/>
</dbReference>
<evidence type="ECO:0000313" key="10">
    <source>
        <dbReference type="Proteomes" id="UP000236654"/>
    </source>
</evidence>
<dbReference type="Proteomes" id="UP000236654">
    <property type="component" value="Unassembled WGS sequence"/>
</dbReference>
<name>A0A2I0R2X9_9FLAO</name>
<comment type="pathway">
    <text evidence="5">Cofactor metabolism; pyridoxal 5'-phosphate salvage; pyridoxal 5'-phosphate from pyridoxine 5'-phosphate: step 1/1.</text>
</comment>
<evidence type="ECO:0000256" key="1">
    <source>
        <dbReference type="ARBA" id="ARBA00007301"/>
    </source>
</evidence>
<accession>A0A2I0R2X9</accession>
<comment type="catalytic activity">
    <reaction evidence="5">
        <text>pyridoxamine 5'-phosphate + O2 + H2O = pyridoxal 5'-phosphate + H2O2 + NH4(+)</text>
        <dbReference type="Rhea" id="RHEA:15817"/>
        <dbReference type="ChEBI" id="CHEBI:15377"/>
        <dbReference type="ChEBI" id="CHEBI:15379"/>
        <dbReference type="ChEBI" id="CHEBI:16240"/>
        <dbReference type="ChEBI" id="CHEBI:28938"/>
        <dbReference type="ChEBI" id="CHEBI:58451"/>
        <dbReference type="ChEBI" id="CHEBI:597326"/>
        <dbReference type="EC" id="1.4.3.5"/>
    </reaction>
</comment>
<keyword evidence="3 5" id="KW-0288">FMN</keyword>
<dbReference type="Pfam" id="PF10590">
    <property type="entry name" value="PNP_phzG_C"/>
    <property type="match status" value="1"/>
</dbReference>
<dbReference type="Pfam" id="PF01243">
    <property type="entry name" value="PNPOx_N"/>
    <property type="match status" value="1"/>
</dbReference>
<sequence length="219" mass="25810">MKEFLDILRNDHTDFDKGKLTDELKKIDPMLLFKKWYQEAFEKQCVSPNSMTVSTVGVDLMPSSRVVYLKDLLAEGLIFYTNYESEKGKQIGENPQVSALFFWDELSRQIRVQGKIEKAPEFISDEYFASRPRGSQLGAWASKQSEVISDRVSLEKELERVKKQFKNKEVPRPEFWGGYLIRPTYIEFWQGRPNRLHDRICFERNNVESEVWTVSRRNP</sequence>
<comment type="cofactor">
    <cofactor evidence="5 6">
        <name>FMN</name>
        <dbReference type="ChEBI" id="CHEBI:58210"/>
    </cofactor>
    <text evidence="5 6">Binds 1 FMN per subunit.</text>
</comment>
<evidence type="ECO:0000259" key="7">
    <source>
        <dbReference type="Pfam" id="PF01243"/>
    </source>
</evidence>
<comment type="caution">
    <text evidence="5">Lacks conserved residue(s) required for the propagation of feature annotation.</text>
</comment>
<dbReference type="PANTHER" id="PTHR10851">
    <property type="entry name" value="PYRIDOXINE-5-PHOSPHATE OXIDASE"/>
    <property type="match status" value="1"/>
</dbReference>
<feature type="binding site" evidence="5">
    <location>
        <position position="131"/>
    </location>
    <ligand>
        <name>substrate</name>
    </ligand>
</feature>
<dbReference type="OrthoDB" id="9780392at2"/>
<keyword evidence="2 5" id="KW-0285">Flavoprotein</keyword>
<feature type="binding site" evidence="5">
    <location>
        <position position="127"/>
    </location>
    <ligand>
        <name>substrate</name>
    </ligand>
</feature>
<feature type="binding site" evidence="5 6">
    <location>
        <begin position="144"/>
        <end position="145"/>
    </location>
    <ligand>
        <name>FMN</name>
        <dbReference type="ChEBI" id="CHEBI:58210"/>
    </ligand>
</feature>
<evidence type="ECO:0000256" key="4">
    <source>
        <dbReference type="ARBA" id="ARBA00023002"/>
    </source>
</evidence>
<dbReference type="GO" id="GO:0004733">
    <property type="term" value="F:pyridoxamine phosphate oxidase activity"/>
    <property type="evidence" value="ECO:0007669"/>
    <property type="project" value="UniProtKB-UniRule"/>
</dbReference>
<reference evidence="9 10" key="1">
    <citation type="submission" date="2017-12" db="EMBL/GenBank/DDBJ databases">
        <title>The draft genome sequence of Brumimicrobium saltpan LHR20.</title>
        <authorList>
            <person name="Do Z.-J."/>
            <person name="Luo H.-R."/>
        </authorList>
    </citation>
    <scope>NUCLEOTIDE SEQUENCE [LARGE SCALE GENOMIC DNA]</scope>
    <source>
        <strain evidence="9 10">LHR20</strain>
    </source>
</reference>
<comment type="caution">
    <text evidence="9">The sequence shown here is derived from an EMBL/GenBank/DDBJ whole genome shotgun (WGS) entry which is preliminary data.</text>
</comment>
<dbReference type="InterPro" id="IPR000659">
    <property type="entry name" value="Pyridox_Oxase"/>
</dbReference>
<feature type="binding site" evidence="6">
    <location>
        <begin position="65"/>
        <end position="70"/>
    </location>
    <ligand>
        <name>FMN</name>
        <dbReference type="ChEBI" id="CHEBI:58210"/>
    </ligand>
</feature>
<feature type="binding site" evidence="5 6">
    <location>
        <position position="87"/>
    </location>
    <ligand>
        <name>FMN</name>
        <dbReference type="ChEBI" id="CHEBI:58210"/>
    </ligand>
</feature>
<dbReference type="UniPathway" id="UPA01068">
    <property type="reaction ID" value="UER00304"/>
</dbReference>
<feature type="domain" description="Pyridoxine 5'-phosphate oxidase dimerisation C-terminal" evidence="8">
    <location>
        <begin position="176"/>
        <end position="219"/>
    </location>
</feature>
<dbReference type="RefSeq" id="WP_101334297.1">
    <property type="nucleotide sequence ID" value="NZ_PJNI01000007.1"/>
</dbReference>
<evidence type="ECO:0000259" key="8">
    <source>
        <dbReference type="Pfam" id="PF10590"/>
    </source>
</evidence>
<dbReference type="InterPro" id="IPR019576">
    <property type="entry name" value="Pyridoxamine_oxidase_dimer_C"/>
</dbReference>
<feature type="domain" description="Pyridoxamine 5'-phosphate oxidase N-terminal" evidence="7">
    <location>
        <begin position="39"/>
        <end position="163"/>
    </location>
</feature>
<keyword evidence="4 5" id="KW-0560">Oxidoreductase</keyword>
<dbReference type="AlphaFoldDB" id="A0A2I0R2X9"/>
<comment type="similarity">
    <text evidence="1 5">Belongs to the pyridoxamine 5'-phosphate oxidase family.</text>
</comment>
<dbReference type="NCBIfam" id="TIGR00558">
    <property type="entry name" value="pdxH"/>
    <property type="match status" value="1"/>
</dbReference>
<feature type="binding site" evidence="5">
    <location>
        <begin position="195"/>
        <end position="197"/>
    </location>
    <ligand>
        <name>substrate</name>
    </ligand>
</feature>
<organism evidence="9 10">
    <name type="scientific">Brumimicrobium salinarum</name>
    <dbReference type="NCBI Taxonomy" id="2058658"/>
    <lineage>
        <taxon>Bacteria</taxon>
        <taxon>Pseudomonadati</taxon>
        <taxon>Bacteroidota</taxon>
        <taxon>Flavobacteriia</taxon>
        <taxon>Flavobacteriales</taxon>
        <taxon>Crocinitomicaceae</taxon>
        <taxon>Brumimicrobium</taxon>
    </lineage>
</organism>
<dbReference type="PROSITE" id="PS01064">
    <property type="entry name" value="PYRIDOX_OXIDASE"/>
    <property type="match status" value="1"/>
</dbReference>
<dbReference type="EC" id="1.4.3.5" evidence="5"/>
<evidence type="ECO:0000313" key="9">
    <source>
        <dbReference type="EMBL" id="PKR80915.1"/>
    </source>
</evidence>
<comment type="function">
    <text evidence="5">Catalyzes the oxidation of either pyridoxine 5'-phosphate (PNP) or pyridoxamine 5'-phosphate (PMP) into pyridoxal 5'-phosphate (PLP).</text>
</comment>
<feature type="binding site" evidence="5 6">
    <location>
        <position position="189"/>
    </location>
    <ligand>
        <name>FMN</name>
        <dbReference type="ChEBI" id="CHEBI:58210"/>
    </ligand>
</feature>
<feature type="binding site" evidence="5">
    <location>
        <position position="135"/>
    </location>
    <ligand>
        <name>substrate</name>
    </ligand>
</feature>
<dbReference type="SUPFAM" id="SSF50475">
    <property type="entry name" value="FMN-binding split barrel"/>
    <property type="match status" value="1"/>
</dbReference>
<dbReference type="Gene3D" id="2.30.110.10">
    <property type="entry name" value="Electron Transport, Fmn-binding Protein, Chain A"/>
    <property type="match status" value="1"/>
</dbReference>
<dbReference type="GO" id="GO:0010181">
    <property type="term" value="F:FMN binding"/>
    <property type="evidence" value="ECO:0007669"/>
    <property type="project" value="UniProtKB-UniRule"/>
</dbReference>
<dbReference type="EMBL" id="PJNI01000007">
    <property type="protein sequence ID" value="PKR80915.1"/>
    <property type="molecule type" value="Genomic_DNA"/>
</dbReference>
<protein>
    <recommendedName>
        <fullName evidence="5">Pyridoxine/pyridoxamine 5'-phosphate oxidase</fullName>
        <ecNumber evidence="5">1.4.3.5</ecNumber>
    </recommendedName>
    <alternativeName>
        <fullName evidence="5">PNP/PMP oxidase</fullName>
        <shortName evidence="5">PNPOx</shortName>
    </alternativeName>
    <alternativeName>
        <fullName evidence="5">Pyridoxal 5'-phosphate synthase</fullName>
    </alternativeName>
</protein>
<dbReference type="InterPro" id="IPR011576">
    <property type="entry name" value="Pyridox_Oxase_N"/>
</dbReference>
<dbReference type="PANTHER" id="PTHR10851:SF0">
    <property type="entry name" value="PYRIDOXINE-5'-PHOSPHATE OXIDASE"/>
    <property type="match status" value="1"/>
</dbReference>
<feature type="binding site" evidence="5 6">
    <location>
        <begin position="80"/>
        <end position="81"/>
    </location>
    <ligand>
        <name>FMN</name>
        <dbReference type="ChEBI" id="CHEBI:58210"/>
    </ligand>
</feature>
<dbReference type="InterPro" id="IPR012349">
    <property type="entry name" value="Split_barrel_FMN-bd"/>
</dbReference>
<comment type="subunit">
    <text evidence="5">Homodimer.</text>
</comment>
<dbReference type="NCBIfam" id="NF004231">
    <property type="entry name" value="PRK05679.1"/>
    <property type="match status" value="1"/>
</dbReference>
<comment type="pathway">
    <text evidence="5">Cofactor metabolism; pyridoxal 5'-phosphate salvage; pyridoxal 5'-phosphate from pyridoxamine 5'-phosphate: step 1/1.</text>
</comment>
<gene>
    <name evidence="5 9" type="primary">pdxH</name>
    <name evidence="9" type="ORF">CW751_07030</name>
</gene>
<dbReference type="PIRSF" id="PIRSF000190">
    <property type="entry name" value="Pyd_amn-ph_oxd"/>
    <property type="match status" value="1"/>
</dbReference>